<accession>A0A0T6B955</accession>
<dbReference type="Proteomes" id="UP000051574">
    <property type="component" value="Unassembled WGS sequence"/>
</dbReference>
<evidence type="ECO:0000313" key="3">
    <source>
        <dbReference type="Proteomes" id="UP000051574"/>
    </source>
</evidence>
<dbReference type="OrthoDB" id="5980806at2759"/>
<dbReference type="SMART" id="SM00028">
    <property type="entry name" value="TPR"/>
    <property type="match status" value="2"/>
</dbReference>
<protein>
    <submittedName>
        <fullName evidence="2">Tetratricopeptide repeat-containing protein</fullName>
    </submittedName>
</protein>
<dbReference type="AlphaFoldDB" id="A0A0T6B955"/>
<comment type="caution">
    <text evidence="2">The sequence shown here is derived from an EMBL/GenBank/DDBJ whole genome shotgun (WGS) entry which is preliminary data.</text>
</comment>
<dbReference type="SUPFAM" id="SSF48452">
    <property type="entry name" value="TPR-like"/>
    <property type="match status" value="1"/>
</dbReference>
<dbReference type="InterPro" id="IPR011990">
    <property type="entry name" value="TPR-like_helical_dom_sf"/>
</dbReference>
<sequence>NSNYGRAFAHYLVFFELVGHKKDKYEKQFAEILCVWGKFLEERNQVEDLCKCYLQALNYFPLNTQILNNFGAHLLRIGEYEEAKKYLQLAHTLAPDFLLAEKNLITLRGQLIER</sequence>
<feature type="non-terminal residue" evidence="2">
    <location>
        <position position="114"/>
    </location>
</feature>
<feature type="repeat" description="TPR" evidence="1">
    <location>
        <begin position="64"/>
        <end position="97"/>
    </location>
</feature>
<keyword evidence="1" id="KW-0802">TPR repeat</keyword>
<evidence type="ECO:0000313" key="2">
    <source>
        <dbReference type="EMBL" id="KRT83852.1"/>
    </source>
</evidence>
<dbReference type="PROSITE" id="PS50005">
    <property type="entry name" value="TPR"/>
    <property type="match status" value="1"/>
</dbReference>
<dbReference type="Gene3D" id="1.25.40.10">
    <property type="entry name" value="Tetratricopeptide repeat domain"/>
    <property type="match status" value="1"/>
</dbReference>
<evidence type="ECO:0000256" key="1">
    <source>
        <dbReference type="PROSITE-ProRule" id="PRU00339"/>
    </source>
</evidence>
<keyword evidence="3" id="KW-1185">Reference proteome</keyword>
<proteinExistence type="predicted"/>
<gene>
    <name evidence="2" type="ORF">AMK59_3945</name>
</gene>
<organism evidence="2 3">
    <name type="scientific">Oryctes borbonicus</name>
    <dbReference type="NCBI Taxonomy" id="1629725"/>
    <lineage>
        <taxon>Eukaryota</taxon>
        <taxon>Metazoa</taxon>
        <taxon>Ecdysozoa</taxon>
        <taxon>Arthropoda</taxon>
        <taxon>Hexapoda</taxon>
        <taxon>Insecta</taxon>
        <taxon>Pterygota</taxon>
        <taxon>Neoptera</taxon>
        <taxon>Endopterygota</taxon>
        <taxon>Coleoptera</taxon>
        <taxon>Polyphaga</taxon>
        <taxon>Scarabaeiformia</taxon>
        <taxon>Scarabaeidae</taxon>
        <taxon>Dynastinae</taxon>
        <taxon>Oryctes</taxon>
    </lineage>
</organism>
<dbReference type="InterPro" id="IPR019734">
    <property type="entry name" value="TPR_rpt"/>
</dbReference>
<feature type="non-terminal residue" evidence="2">
    <location>
        <position position="1"/>
    </location>
</feature>
<dbReference type="EMBL" id="LJIG01009052">
    <property type="protein sequence ID" value="KRT83852.1"/>
    <property type="molecule type" value="Genomic_DNA"/>
</dbReference>
<name>A0A0T6B955_9SCAR</name>
<reference evidence="2 3" key="1">
    <citation type="submission" date="2015-09" db="EMBL/GenBank/DDBJ databases">
        <title>Draft genome of the scarab beetle Oryctes borbonicus.</title>
        <authorList>
            <person name="Meyer J.M."/>
            <person name="Markov G.V."/>
            <person name="Baskaran P."/>
            <person name="Herrmann M."/>
            <person name="Sommer R.J."/>
            <person name="Roedelsperger C."/>
        </authorList>
    </citation>
    <scope>NUCLEOTIDE SEQUENCE [LARGE SCALE GENOMIC DNA]</scope>
    <source>
        <strain evidence="2">OB123</strain>
        <tissue evidence="2">Whole animal</tissue>
    </source>
</reference>